<keyword evidence="7 13" id="KW-0812">Transmembrane</keyword>
<evidence type="ECO:0000256" key="11">
    <source>
        <dbReference type="ARBA" id="ARBA00023128"/>
    </source>
</evidence>
<reference evidence="14 15" key="1">
    <citation type="journal article" date="2011" name="J. Gen. Appl. Microbiol.">
        <title>Draft genome sequencing of the enigmatic yeast Saitoella complicata.</title>
        <authorList>
            <person name="Nishida H."/>
            <person name="Hamamoto M."/>
            <person name="Sugiyama J."/>
        </authorList>
    </citation>
    <scope>NUCLEOTIDE SEQUENCE [LARGE SCALE GENOMIC DNA]</scope>
    <source>
        <strain evidence="14 15">NRRL Y-17804</strain>
    </source>
</reference>
<evidence type="ECO:0000256" key="5">
    <source>
        <dbReference type="ARBA" id="ARBA00022448"/>
    </source>
</evidence>
<evidence type="ECO:0000256" key="3">
    <source>
        <dbReference type="ARBA" id="ARBA00009960"/>
    </source>
</evidence>
<proteinExistence type="inferred from homology"/>
<sequence>MPVPFESLIPMGIIAGLFGVTGGLLAASKQFQNEGKPPRYGIDTWDRQMMERDQRLTGTMRGQSQEPRAPAEFAVNSAWKIET</sequence>
<comment type="subcellular location">
    <subcellularLocation>
        <location evidence="2">Mitochondrion inner membrane</location>
        <topology evidence="2">Single-pass membrane protein</topology>
        <orientation evidence="2">Matrix side</orientation>
    </subcellularLocation>
</comment>
<dbReference type="OrthoDB" id="1920692at2759"/>
<dbReference type="InterPro" id="IPR017384">
    <property type="entry name" value="NADH_Ub_cplx-1_asu_su-1"/>
</dbReference>
<evidence type="ECO:0000256" key="8">
    <source>
        <dbReference type="ARBA" id="ARBA00022792"/>
    </source>
</evidence>
<keyword evidence="11" id="KW-0496">Mitochondrion</keyword>
<evidence type="ECO:0000256" key="12">
    <source>
        <dbReference type="ARBA" id="ARBA00023136"/>
    </source>
</evidence>
<keyword evidence="12 13" id="KW-0472">Membrane</keyword>
<evidence type="ECO:0000256" key="6">
    <source>
        <dbReference type="ARBA" id="ARBA00022660"/>
    </source>
</evidence>
<comment type="caution">
    <text evidence="14">The sequence shown here is derived from an EMBL/GenBank/DDBJ whole genome shotgun (WGS) entry which is preliminary data.</text>
</comment>
<organism evidence="14 15">
    <name type="scientific">Saitoella complicata (strain BCRC 22490 / CBS 7301 / JCM 7358 / NBRC 10748 / NRRL Y-17804)</name>
    <dbReference type="NCBI Taxonomy" id="698492"/>
    <lineage>
        <taxon>Eukaryota</taxon>
        <taxon>Fungi</taxon>
        <taxon>Dikarya</taxon>
        <taxon>Ascomycota</taxon>
        <taxon>Taphrinomycotina</taxon>
        <taxon>Taphrinomycotina incertae sedis</taxon>
        <taxon>Saitoella</taxon>
    </lineage>
</organism>
<evidence type="ECO:0000313" key="15">
    <source>
        <dbReference type="Proteomes" id="UP000033140"/>
    </source>
</evidence>
<dbReference type="OMA" id="EVSNPWK"/>
<keyword evidence="8" id="KW-0999">Mitochondrion inner membrane</keyword>
<gene>
    <name evidence="14" type="ORF">G7K_3064-t1</name>
</gene>
<dbReference type="PANTHER" id="PTHR17098">
    <property type="entry name" value="NADH-UBIQUINONE OXIDOREDUCTASE MWFE SUBUNIT"/>
    <property type="match status" value="1"/>
</dbReference>
<comment type="function">
    <text evidence="1">Accessory subunit of the mitochondrial membrane respiratory chain NADH dehydrogenase (Complex I), that is believed not to be involved in catalysis. Complex I functions in the transfer of electrons from NADH to the respiratory chain. The immediate electron acceptor for the enzyme is believed to be ubiquinone.</text>
</comment>
<evidence type="ECO:0000256" key="13">
    <source>
        <dbReference type="SAM" id="Phobius"/>
    </source>
</evidence>
<evidence type="ECO:0000256" key="1">
    <source>
        <dbReference type="ARBA" id="ARBA00003195"/>
    </source>
</evidence>
<keyword evidence="6" id="KW-0679">Respiratory chain</keyword>
<dbReference type="Pfam" id="PF15879">
    <property type="entry name" value="MWFE"/>
    <property type="match status" value="1"/>
</dbReference>
<dbReference type="PANTHER" id="PTHR17098:SF2">
    <property type="entry name" value="NADH DEHYDROGENASE [UBIQUINONE] 1 ALPHA SUBCOMPLEX SUBUNIT 1"/>
    <property type="match status" value="1"/>
</dbReference>
<evidence type="ECO:0000313" key="14">
    <source>
        <dbReference type="EMBL" id="GAO48901.1"/>
    </source>
</evidence>
<keyword evidence="15" id="KW-1185">Reference proteome</keyword>
<evidence type="ECO:0000256" key="7">
    <source>
        <dbReference type="ARBA" id="ARBA00022692"/>
    </source>
</evidence>
<accession>A0A0E9NGV8</accession>
<keyword evidence="10 13" id="KW-1133">Transmembrane helix</keyword>
<protein>
    <recommendedName>
        <fullName evidence="4">NADH dehydrogenase [ubiquinone] 1 alpha subcomplex subunit 1</fullName>
    </recommendedName>
</protein>
<dbReference type="RefSeq" id="XP_019024471.1">
    <property type="nucleotide sequence ID" value="XM_019166021.1"/>
</dbReference>
<dbReference type="EMBL" id="BACD03000018">
    <property type="protein sequence ID" value="GAO48901.1"/>
    <property type="molecule type" value="Genomic_DNA"/>
</dbReference>
<reference evidence="14 15" key="2">
    <citation type="journal article" date="2014" name="J. Gen. Appl. Microbiol.">
        <title>The early diverging ascomycetous budding yeast Saitoella complicata has three histone deacetylases belonging to the Clr6, Hos2, and Rpd3 lineages.</title>
        <authorList>
            <person name="Nishida H."/>
            <person name="Matsumoto T."/>
            <person name="Kondo S."/>
            <person name="Hamamoto M."/>
            <person name="Yoshikawa H."/>
        </authorList>
    </citation>
    <scope>NUCLEOTIDE SEQUENCE [LARGE SCALE GENOMIC DNA]</scope>
    <source>
        <strain evidence="14 15">NRRL Y-17804</strain>
    </source>
</reference>
<evidence type="ECO:0000256" key="9">
    <source>
        <dbReference type="ARBA" id="ARBA00022982"/>
    </source>
</evidence>
<comment type="similarity">
    <text evidence="3">Belongs to the complex I NDUFA1 subunit family.</text>
</comment>
<evidence type="ECO:0000256" key="2">
    <source>
        <dbReference type="ARBA" id="ARBA00004298"/>
    </source>
</evidence>
<dbReference type="AlphaFoldDB" id="A0A0E9NGV8"/>
<evidence type="ECO:0000256" key="10">
    <source>
        <dbReference type="ARBA" id="ARBA00022989"/>
    </source>
</evidence>
<dbReference type="Proteomes" id="UP000033140">
    <property type="component" value="Unassembled WGS sequence"/>
</dbReference>
<feature type="transmembrane region" description="Helical" evidence="13">
    <location>
        <begin position="7"/>
        <end position="27"/>
    </location>
</feature>
<evidence type="ECO:0000256" key="4">
    <source>
        <dbReference type="ARBA" id="ARBA00016392"/>
    </source>
</evidence>
<name>A0A0E9NGV8_SAICN</name>
<reference evidence="14 15" key="3">
    <citation type="journal article" date="2015" name="Genome Announc.">
        <title>Draft Genome Sequence of the Archiascomycetous Yeast Saitoella complicata.</title>
        <authorList>
            <person name="Yamauchi K."/>
            <person name="Kondo S."/>
            <person name="Hamamoto M."/>
            <person name="Takahashi Y."/>
            <person name="Ogura Y."/>
            <person name="Hayashi T."/>
            <person name="Nishida H."/>
        </authorList>
    </citation>
    <scope>NUCLEOTIDE SEQUENCE [LARGE SCALE GENOMIC DNA]</scope>
    <source>
        <strain evidence="14 15">NRRL Y-17804</strain>
    </source>
</reference>
<dbReference type="STRING" id="698492.A0A0E9NGV8"/>
<keyword evidence="9" id="KW-0249">Electron transport</keyword>
<keyword evidence="5" id="KW-0813">Transport</keyword>
<dbReference type="GO" id="GO:0005743">
    <property type="term" value="C:mitochondrial inner membrane"/>
    <property type="evidence" value="ECO:0007669"/>
    <property type="project" value="UniProtKB-SubCell"/>
</dbReference>